<feature type="domain" description="DUF3730" evidence="1">
    <location>
        <begin position="484"/>
        <end position="699"/>
    </location>
</feature>
<accession>A0AAV7JM90</accession>
<dbReference type="InterPro" id="IPR016024">
    <property type="entry name" value="ARM-type_fold"/>
</dbReference>
<gene>
    <name evidence="2" type="ORF">LOD99_6705</name>
</gene>
<dbReference type="SUPFAM" id="SSF48371">
    <property type="entry name" value="ARM repeat"/>
    <property type="match status" value="1"/>
</dbReference>
<protein>
    <submittedName>
        <fullName evidence="2">Focadhesin isoform X1</fullName>
    </submittedName>
</protein>
<dbReference type="Proteomes" id="UP001165289">
    <property type="component" value="Unassembled WGS sequence"/>
</dbReference>
<keyword evidence="3" id="KW-1185">Reference proteome</keyword>
<name>A0AAV7JM90_9METZ</name>
<evidence type="ECO:0000313" key="2">
    <source>
        <dbReference type="EMBL" id="KAI6649539.1"/>
    </source>
</evidence>
<evidence type="ECO:0000259" key="1">
    <source>
        <dbReference type="Pfam" id="PF12530"/>
    </source>
</evidence>
<evidence type="ECO:0000313" key="3">
    <source>
        <dbReference type="Proteomes" id="UP001165289"/>
    </source>
</evidence>
<proteinExistence type="predicted"/>
<dbReference type="InterPro" id="IPR022542">
    <property type="entry name" value="FOCAD/RST1_DUF3730"/>
</dbReference>
<dbReference type="EMBL" id="JAKMXF010000320">
    <property type="protein sequence ID" value="KAI6649539.1"/>
    <property type="molecule type" value="Genomic_DNA"/>
</dbReference>
<dbReference type="Pfam" id="PF12530">
    <property type="entry name" value="DUF3730"/>
    <property type="match status" value="1"/>
</dbReference>
<organism evidence="2 3">
    <name type="scientific">Oopsacas minuta</name>
    <dbReference type="NCBI Taxonomy" id="111878"/>
    <lineage>
        <taxon>Eukaryota</taxon>
        <taxon>Metazoa</taxon>
        <taxon>Porifera</taxon>
        <taxon>Hexactinellida</taxon>
        <taxon>Hexasterophora</taxon>
        <taxon>Lyssacinosida</taxon>
        <taxon>Leucopsacidae</taxon>
        <taxon>Oopsacas</taxon>
    </lineage>
</organism>
<reference evidence="2 3" key="1">
    <citation type="journal article" date="2023" name="BMC Biol.">
        <title>The compact genome of the sponge Oopsacas minuta (Hexactinellida) is lacking key metazoan core genes.</title>
        <authorList>
            <person name="Santini S."/>
            <person name="Schenkelaars Q."/>
            <person name="Jourda C."/>
            <person name="Duchesne M."/>
            <person name="Belahbib H."/>
            <person name="Rocher C."/>
            <person name="Selva M."/>
            <person name="Riesgo A."/>
            <person name="Vervoort M."/>
            <person name="Leys S.P."/>
            <person name="Kodjabachian L."/>
            <person name="Le Bivic A."/>
            <person name="Borchiellini C."/>
            <person name="Claverie J.M."/>
            <person name="Renard E."/>
        </authorList>
    </citation>
    <scope>NUCLEOTIDE SEQUENCE [LARGE SCALE GENOMIC DNA]</scope>
    <source>
        <strain evidence="2">SPO-2</strain>
    </source>
</reference>
<comment type="caution">
    <text evidence="2">The sequence shown here is derived from an EMBL/GenBank/DDBJ whole genome shotgun (WGS) entry which is preliminary data.</text>
</comment>
<sequence>MASGFQYTCSQFISALQFPSLNLQVQEVAHHLKETNSNLDSTSSSSSSSSQTLKLFLSGLECEEVGAVESSCWGLRRLCETNNVTASELVALLLSRLTSCLYPLPVISLMGDLLLKSDISNNYNIHTNQHPLAVAFSSCSDAVLSTLFSLFSHSASKALYVLWPCLAQILNDPQLADHKFNIVSAMLEINSIHGIPENVSSSITRLLLLSVIYESEFSIKIQLIHSLLDFSLSQPIFIPLSEISTLCYNTLLTSTSCFLISPLLHKLKRLLLLYSHLLTDYYTIVWLSLSLLRTNLTQFSSLLADITELVLDKCNNDSVSDITRDSLSLLIFSILGAQLNLERLRPDTSSRYSLLLHTLLNTGKRVKRYVRYPDDSFKIPVPVFSESTIYHGELNVFASLSSHLLVCSKSVILKWCEYTLQALSQSEYTNSPLSICCIVSSLLVEFTSYPPDQLTEHQLIIRILIQIVSQLVRTATNFAPPLIALLLLTMDRSSHPEDVAQTLHTISTLSTHPACVIIVLRSLLSLTDTSSLLPAVLRALISLWKLHDPIYPHIQQLIQIQHLSTPEWKLATSFSVLDICSTRPAVHGEEMIPQVQSLIRSRECSLFVSIGLSALTSLVSADTIDYTDSLDLLAVAVGTQSPTLWESSVAERATQLLRLSHKLLDVSVARDQELLSRCVQQLIILLTHTNQQVRATAVSALSDFTPRDLIMIEPFALNLRRELSIPECLDLPSDRRARCQCGSLFSFILHIEYSCTEECTSLRELLSCWMREELNSISTVYPREHKQEVERGEAVIRSTSKVLTECLPKLKHMTDIPDSLNVSPYQAAALLFTGIELWVYSESPHKLMQQYLHLLSRCLSYSIDTSTSCISQINEFLVFINGIQLFMRDALSVYRPPSSPLESLFGLLDKIKSEDNPQGSMWLMVGLALNVSELYSTGIQTAIQSLVDSLLLASSHLLTSTDSHETFDEHETIYSSRNLTPLSGVSFLTLGVLGGTICAHLNQKFSTNYISSIIKIWQASRHSPQLDVMYALTIYSVINANTSYLLQEGPAARKLTEISKRCIQQIQDGMYPSQYAYLLLTDDVTLIRNKQQESMKALTCEQQLESSALTCSVLTCRLYSMCEISLQDCDEVISTFLKLSRDHPYSFPHTAVGMLLYHTACYGHVASQLLISKTLSQLRSILQQSRNDDVSSLLLGILAIFGAFQPIIGPTPPPTPAHYSVLQQGVKSFLDYASPRVDKQNKFSHMLTLLGFIHSQYSHYSDTIRTPSSSEFLSDNILLSPLFKFLEEAQQSGAISQNSQQDKFVTIFEVMSETSKPLPNYPWSNLVTSFQRNSENDSIHASLLKLLFKLQSQASEQELERITFLIHHWLLDPALDRNKITNLCRQILAENINNIFNLCKEEYLFNNLLTFLCGDKDLTVHVLIGLVKLKVEKETTVVQKHKQTLVFSALKILLKDPITDQLCCDRAIPLLAKCMSHLSPGDLDKLIPKEGELFILIRSHLFNNTLDYHWLKPCIIYLIRLPSLVSKVESNHFNLILSQISLIRALPNKCVSEVCLELFNLIRPELQMNSTSSIEDISKLMFNSMIILSLVSPEISRMSAALLTTQLHPDTFLLSEMTHFLLRICSSSYKQKIYVPILKKLYECLLLFFQLLDTKNSLTSNTSILLFSLLAHLRQIDDIVSGRPWAAMGQAIFTHSKLFLK</sequence>